<gene>
    <name evidence="7" type="primary">cbiA</name>
    <name evidence="10" type="ORF">H8709_00435</name>
</gene>
<evidence type="ECO:0000256" key="6">
    <source>
        <dbReference type="ARBA" id="ARBA00022962"/>
    </source>
</evidence>
<evidence type="ECO:0000256" key="4">
    <source>
        <dbReference type="ARBA" id="ARBA00022840"/>
    </source>
</evidence>
<comment type="similarity">
    <text evidence="7">Belongs to the CobB/CbiA family.</text>
</comment>
<comment type="miscellaneous">
    <text evidence="7">The a and c carboxylates of cobyrinate are activated for nucleophilic attack via formation of a phosphorylated intermediate by ATP. CbiA catalyzes first the amidation of the c-carboxylate, and then that of the a-carboxylate.</text>
</comment>
<comment type="catalytic activity">
    <reaction evidence="7">
        <text>cob(II)yrinate + 2 L-glutamine + 2 ATP + 2 H2O = cob(II)yrinate a,c diamide + 2 L-glutamate + 2 ADP + 2 phosphate + 2 H(+)</text>
        <dbReference type="Rhea" id="RHEA:26289"/>
        <dbReference type="ChEBI" id="CHEBI:15377"/>
        <dbReference type="ChEBI" id="CHEBI:15378"/>
        <dbReference type="ChEBI" id="CHEBI:29985"/>
        <dbReference type="ChEBI" id="CHEBI:30616"/>
        <dbReference type="ChEBI" id="CHEBI:43474"/>
        <dbReference type="ChEBI" id="CHEBI:58359"/>
        <dbReference type="ChEBI" id="CHEBI:58537"/>
        <dbReference type="ChEBI" id="CHEBI:58894"/>
        <dbReference type="ChEBI" id="CHEBI:456216"/>
        <dbReference type="EC" id="6.3.5.11"/>
    </reaction>
</comment>
<feature type="domain" description="CobB/CobQ-like glutamine amidotransferase" evidence="9">
    <location>
        <begin position="248"/>
        <end position="435"/>
    </location>
</feature>
<evidence type="ECO:0000259" key="8">
    <source>
        <dbReference type="Pfam" id="PF01656"/>
    </source>
</evidence>
<keyword evidence="2 7" id="KW-0436">Ligase</keyword>
<comment type="cofactor">
    <cofactor evidence="1 7">
        <name>Mg(2+)</name>
        <dbReference type="ChEBI" id="CHEBI:18420"/>
    </cofactor>
</comment>
<dbReference type="PROSITE" id="PS51274">
    <property type="entry name" value="GATASE_COBBQ"/>
    <property type="match status" value="1"/>
</dbReference>
<dbReference type="InterPro" id="IPR011698">
    <property type="entry name" value="GATase_3"/>
</dbReference>
<keyword evidence="7" id="KW-0169">Cobalamin biosynthesis</keyword>
<dbReference type="GO" id="GO:0005524">
    <property type="term" value="F:ATP binding"/>
    <property type="evidence" value="ECO:0007669"/>
    <property type="project" value="UniProtKB-UniRule"/>
</dbReference>
<comment type="pathway">
    <text evidence="7">Cofactor biosynthesis; adenosylcobalamin biosynthesis; cob(II)yrinate a,c-diamide from sirohydrochlorin (anaerobic route): step 10/10.</text>
</comment>
<proteinExistence type="inferred from homology"/>
<dbReference type="HAMAP" id="MF_00027">
    <property type="entry name" value="CobB_CbiA"/>
    <property type="match status" value="1"/>
</dbReference>
<comment type="caution">
    <text evidence="10">The sequence shown here is derived from an EMBL/GenBank/DDBJ whole genome shotgun (WGS) entry which is preliminary data.</text>
</comment>
<dbReference type="NCBIfam" id="NF002204">
    <property type="entry name" value="PRK01077.1"/>
    <property type="match status" value="1"/>
</dbReference>
<dbReference type="GO" id="GO:0009236">
    <property type="term" value="P:cobalamin biosynthetic process"/>
    <property type="evidence" value="ECO:0007669"/>
    <property type="project" value="UniProtKB-UniRule"/>
</dbReference>
<evidence type="ECO:0000313" key="10">
    <source>
        <dbReference type="EMBL" id="MBC8569296.1"/>
    </source>
</evidence>
<evidence type="ECO:0000256" key="3">
    <source>
        <dbReference type="ARBA" id="ARBA00022741"/>
    </source>
</evidence>
<dbReference type="Gene3D" id="3.40.50.880">
    <property type="match status" value="1"/>
</dbReference>
<dbReference type="SUPFAM" id="SSF52317">
    <property type="entry name" value="Class I glutamine amidotransferase-like"/>
    <property type="match status" value="1"/>
</dbReference>
<evidence type="ECO:0000259" key="9">
    <source>
        <dbReference type="Pfam" id="PF07685"/>
    </source>
</evidence>
<keyword evidence="3 7" id="KW-0547">Nucleotide-binding</keyword>
<keyword evidence="6 7" id="KW-0315">Glutamine amidotransferase</keyword>
<dbReference type="GO" id="GO:0042242">
    <property type="term" value="F:cobyrinic acid a,c-diamide synthase activity"/>
    <property type="evidence" value="ECO:0007669"/>
    <property type="project" value="UniProtKB-UniRule"/>
</dbReference>
<evidence type="ECO:0000256" key="7">
    <source>
        <dbReference type="HAMAP-Rule" id="MF_00027"/>
    </source>
</evidence>
<dbReference type="NCBIfam" id="TIGR00379">
    <property type="entry name" value="cobB"/>
    <property type="match status" value="1"/>
</dbReference>
<keyword evidence="11" id="KW-1185">Reference proteome</keyword>
<dbReference type="Pfam" id="PF07685">
    <property type="entry name" value="GATase_3"/>
    <property type="match status" value="1"/>
</dbReference>
<sequence>MTERQLPRVMIAGTGSGTGKTTITCALLRALLSRGKKVVSMKCGPDYIDPMFHREVLGTKSGNLDLFLLGEAGARSLLGHSATGADLAVLEGVMGYYDGIGTTTDASSYQAARVTGTPVILAVNAAGMSLSVAALVRGFGAFRPDSGIAGVIFNRLPPALYPEIKARVEAETGIPVLGYLPKLPDCALESRHLGLITAGEVAHLREKLDALGRAFLETVDIGRIERIAQSAPPLSFDEPARPVRIPATIAVARDKAFCFYYEDALEALERMGAKLSPFSPLEDKTLPLQAGGLLLGGGYPELYAKALSENAAMLDSIRAALQNGMPCVAECGGFLYLGKGITTEEGERYPMAGVLPMEAHPTRRLRRFGYLTLTARRDNLLCRAGERIPAHEFHYYDTDQNGADFLAEKASRPERWECGYASDTLYAGFPHFHFGGSGEMAARFLQKCAAYERTMGR</sequence>
<feature type="domain" description="CobQ/CobB/MinD/ParA nucleotide binding" evidence="8">
    <location>
        <begin position="9"/>
        <end position="190"/>
    </location>
</feature>
<protein>
    <recommendedName>
        <fullName evidence="7">Cobyrinate a,c-diamide synthase</fullName>
        <ecNumber evidence="7">6.3.5.11</ecNumber>
    </recommendedName>
    <alternativeName>
        <fullName evidence="7">Cobyrinic acid a,c-diamide synthetase</fullName>
    </alternativeName>
</protein>
<accession>A0A926I9M0</accession>
<feature type="active site" description="Nucleophile" evidence="7">
    <location>
        <position position="331"/>
    </location>
</feature>
<dbReference type="CDD" id="cd03130">
    <property type="entry name" value="GATase1_CobB"/>
    <property type="match status" value="1"/>
</dbReference>
<name>A0A926I9M0_9FIRM</name>
<keyword evidence="5 7" id="KW-0460">Magnesium</keyword>
<dbReference type="AlphaFoldDB" id="A0A926I9M0"/>
<dbReference type="Gene3D" id="3.40.50.300">
    <property type="entry name" value="P-loop containing nucleotide triphosphate hydrolases"/>
    <property type="match status" value="2"/>
</dbReference>
<feature type="site" description="Increases nucleophilicity of active site Cys" evidence="7">
    <location>
        <position position="431"/>
    </location>
</feature>
<reference evidence="10" key="1">
    <citation type="submission" date="2020-08" db="EMBL/GenBank/DDBJ databases">
        <title>Genome public.</title>
        <authorList>
            <person name="Liu C."/>
            <person name="Sun Q."/>
        </authorList>
    </citation>
    <scope>NUCLEOTIDE SEQUENCE</scope>
    <source>
        <strain evidence="10">NSJ-54</strain>
    </source>
</reference>
<organism evidence="10 11">
    <name type="scientific">Zongyangia hominis</name>
    <dbReference type="NCBI Taxonomy" id="2763677"/>
    <lineage>
        <taxon>Bacteria</taxon>
        <taxon>Bacillati</taxon>
        <taxon>Bacillota</taxon>
        <taxon>Clostridia</taxon>
        <taxon>Eubacteriales</taxon>
        <taxon>Oscillospiraceae</taxon>
        <taxon>Zongyangia</taxon>
    </lineage>
</organism>
<dbReference type="EC" id="6.3.5.11" evidence="7"/>
<dbReference type="InterPro" id="IPR002586">
    <property type="entry name" value="CobQ/CobB/MinD/ParA_Nub-bd_dom"/>
</dbReference>
<dbReference type="InterPro" id="IPR004484">
    <property type="entry name" value="CbiA/CobB_synth"/>
</dbReference>
<dbReference type="Pfam" id="PF01656">
    <property type="entry name" value="CbiA"/>
    <property type="match status" value="1"/>
</dbReference>
<evidence type="ECO:0000256" key="5">
    <source>
        <dbReference type="ARBA" id="ARBA00022842"/>
    </source>
</evidence>
<evidence type="ECO:0000256" key="2">
    <source>
        <dbReference type="ARBA" id="ARBA00022598"/>
    </source>
</evidence>
<comment type="domain">
    <text evidence="7">Comprises of two domains. The C-terminal domain contains the binding site for glutamine and catalyzes the hydrolysis of this substrate to glutamate and ammonia. The N-terminal domain is anticipated to bind ATP and cobyrinate and catalyzes the ultimate synthesis of the diamide product. The ammonia produced via the glutaminase domain is probably translocated to the adjacent domain via a molecular tunnel, where it reacts with an activated intermediate.</text>
</comment>
<dbReference type="RefSeq" id="WP_262396403.1">
    <property type="nucleotide sequence ID" value="NZ_JACRTC010000001.1"/>
</dbReference>
<dbReference type="EMBL" id="JACRTC010000001">
    <property type="protein sequence ID" value="MBC8569296.1"/>
    <property type="molecule type" value="Genomic_DNA"/>
</dbReference>
<dbReference type="PANTHER" id="PTHR43873:SF1">
    <property type="entry name" value="COBYRINATE A,C-DIAMIDE SYNTHASE"/>
    <property type="match status" value="1"/>
</dbReference>
<keyword evidence="4 7" id="KW-0067">ATP-binding</keyword>
<dbReference type="InterPro" id="IPR029062">
    <property type="entry name" value="Class_I_gatase-like"/>
</dbReference>
<comment type="function">
    <text evidence="7">Catalyzes the ATP-dependent amidation of the two carboxylate groups at positions a and c of cobyrinate, using either L-glutamine or ammonia as the nitrogen source.</text>
</comment>
<dbReference type="Proteomes" id="UP000660861">
    <property type="component" value="Unassembled WGS sequence"/>
</dbReference>
<evidence type="ECO:0000256" key="1">
    <source>
        <dbReference type="ARBA" id="ARBA00001946"/>
    </source>
</evidence>
<dbReference type="PANTHER" id="PTHR43873">
    <property type="entry name" value="COBYRINATE A,C-DIAMIDE SYNTHASE"/>
    <property type="match status" value="1"/>
</dbReference>
<dbReference type="InterPro" id="IPR027417">
    <property type="entry name" value="P-loop_NTPase"/>
</dbReference>
<evidence type="ECO:0000313" key="11">
    <source>
        <dbReference type="Proteomes" id="UP000660861"/>
    </source>
</evidence>
<dbReference type="SUPFAM" id="SSF52540">
    <property type="entry name" value="P-loop containing nucleoside triphosphate hydrolases"/>
    <property type="match status" value="1"/>
</dbReference>